<protein>
    <submittedName>
        <fullName evidence="2">DNA-binding protein</fullName>
    </submittedName>
</protein>
<organism evidence="2 3">
    <name type="scientific">Gordonia phage Lucky10</name>
    <dbReference type="NCBI Taxonomy" id="1821557"/>
    <lineage>
        <taxon>Viruses</taxon>
        <taxon>Duplodnaviria</taxon>
        <taxon>Heunggongvirae</taxon>
        <taxon>Uroviricota</taxon>
        <taxon>Caudoviricetes</taxon>
        <taxon>Luckytenvirus</taxon>
        <taxon>Luckytenvirus lucky10</taxon>
    </lineage>
</organism>
<dbReference type="OrthoDB" id="27456at10239"/>
<accession>A0A142KAZ9</accession>
<evidence type="ECO:0000259" key="1">
    <source>
        <dbReference type="PROSITE" id="PS50943"/>
    </source>
</evidence>
<dbReference type="PROSITE" id="PS50943">
    <property type="entry name" value="HTH_CROC1"/>
    <property type="match status" value="1"/>
</dbReference>
<dbReference type="Gene3D" id="1.10.260.40">
    <property type="entry name" value="lambda repressor-like DNA-binding domains"/>
    <property type="match status" value="1"/>
</dbReference>
<dbReference type="EMBL" id="KU963256">
    <property type="protein sequence ID" value="AMS03282.1"/>
    <property type="molecule type" value="Genomic_DNA"/>
</dbReference>
<dbReference type="RefSeq" id="YP_009304298.1">
    <property type="nucleotide sequence ID" value="NC_031267.1"/>
</dbReference>
<dbReference type="GO" id="GO:0003677">
    <property type="term" value="F:DNA binding"/>
    <property type="evidence" value="ECO:0007669"/>
    <property type="project" value="UniProtKB-KW"/>
</dbReference>
<keyword evidence="2" id="KW-0238">DNA-binding</keyword>
<keyword evidence="3" id="KW-1185">Reference proteome</keyword>
<feature type="domain" description="HTH cro/C1-type" evidence="1">
    <location>
        <begin position="9"/>
        <end position="64"/>
    </location>
</feature>
<dbReference type="SUPFAM" id="SSF47413">
    <property type="entry name" value="lambda repressor-like DNA-binding domains"/>
    <property type="match status" value="1"/>
</dbReference>
<dbReference type="GeneID" id="29123305"/>
<dbReference type="InterPro" id="IPR001387">
    <property type="entry name" value="Cro/C1-type_HTH"/>
</dbReference>
<dbReference type="InterPro" id="IPR010982">
    <property type="entry name" value="Lambda_DNA-bd_dom_sf"/>
</dbReference>
<sequence>MEVKDPAKLRRERKQKRFTQRELGMLVRRTQTTIWKLETGQLKNIKEDLALAIAARLECHWEDLFIAHEEEVAPSLSGVRADVGKVPA</sequence>
<reference evidence="3" key="1">
    <citation type="submission" date="2016-03" db="EMBL/GenBank/DDBJ databases">
        <authorList>
            <person name="Ploux O."/>
        </authorList>
    </citation>
    <scope>NUCLEOTIDE SEQUENCE [LARGE SCALE GENOMIC DNA]</scope>
</reference>
<dbReference type="Pfam" id="PF13560">
    <property type="entry name" value="HTH_31"/>
    <property type="match status" value="1"/>
</dbReference>
<dbReference type="Proteomes" id="UP000201844">
    <property type="component" value="Segment"/>
</dbReference>
<evidence type="ECO:0000313" key="2">
    <source>
        <dbReference type="EMBL" id="AMS03282.1"/>
    </source>
</evidence>
<name>A0A142KAZ9_9CAUD</name>
<evidence type="ECO:0000313" key="3">
    <source>
        <dbReference type="Proteomes" id="UP000201844"/>
    </source>
</evidence>
<dbReference type="CDD" id="cd00093">
    <property type="entry name" value="HTH_XRE"/>
    <property type="match status" value="1"/>
</dbReference>
<gene>
    <name evidence="2" type="primary">39</name>
    <name evidence="2" type="ORF">SEA_LUCKY10_39</name>
</gene>
<dbReference type="KEGG" id="vg:29123305"/>
<proteinExistence type="predicted"/>